<name>A0ABQ0U3N5_9GAMM</name>
<dbReference type="EC" id="5.1.3.20" evidence="4"/>
<comment type="pathway">
    <text evidence="4">Nucleotide-sugar biosynthesis; ADP-L-glycero-beta-D-manno-heptose biosynthesis; ADP-L-glycero-beta-D-manno-heptose from D-glycero-beta-D-manno-heptose 7-phosphate: step 4/4.</text>
</comment>
<dbReference type="PANTHER" id="PTHR43103">
    <property type="entry name" value="NUCLEOSIDE-DIPHOSPHATE-SUGAR EPIMERASE"/>
    <property type="match status" value="1"/>
</dbReference>
<proteinExistence type="inferred from homology"/>
<dbReference type="InterPro" id="IPR001509">
    <property type="entry name" value="Epimerase_deHydtase"/>
</dbReference>
<keyword evidence="3 4" id="KW-0119">Carbohydrate metabolism</keyword>
<comment type="function">
    <text evidence="4">Catalyzes the interconversion between ADP-D-glycero-beta-D-manno-heptose and ADP-L-glycero-beta-D-manno-heptose via an epimerization at carbon 6 of the heptose.</text>
</comment>
<dbReference type="RefSeq" id="WP_046078892.1">
    <property type="nucleotide sequence ID" value="NZ_BJUS01000017.1"/>
</dbReference>
<feature type="active site" description="Proton acceptor" evidence="4">
    <location>
        <position position="182"/>
    </location>
</feature>
<evidence type="ECO:0000259" key="5">
    <source>
        <dbReference type="Pfam" id="PF01370"/>
    </source>
</evidence>
<organism evidence="6 7">
    <name type="scientific">Halomonas halophila</name>
    <dbReference type="NCBI Taxonomy" id="29573"/>
    <lineage>
        <taxon>Bacteria</taxon>
        <taxon>Pseudomonadati</taxon>
        <taxon>Pseudomonadota</taxon>
        <taxon>Gammaproteobacteria</taxon>
        <taxon>Oceanospirillales</taxon>
        <taxon>Halomonadaceae</taxon>
        <taxon>Halomonas</taxon>
    </lineage>
</organism>
<feature type="binding site" evidence="4">
    <location>
        <position position="53"/>
    </location>
    <ligand>
        <name>NADP(+)</name>
        <dbReference type="ChEBI" id="CHEBI:58349"/>
    </ligand>
</feature>
<accession>A0ABQ0U3N5</accession>
<evidence type="ECO:0000256" key="4">
    <source>
        <dbReference type="HAMAP-Rule" id="MF_01601"/>
    </source>
</evidence>
<dbReference type="NCBIfam" id="TIGR02197">
    <property type="entry name" value="heptose_epim"/>
    <property type="match status" value="1"/>
</dbReference>
<sequence length="318" mass="35842">MIVVTGGAGFIGSNLVKALNERGRNDVLVVDDLSDGTKFVNLADCTLGDYLDKDDFLARVKAALNGEASHLPPIEAIFHEGACSDTTEWDGRFMLENNFEYSKELLHFCQLKGIPFIYASSAATYGGSEVFREEPEHEKPLNVYGYSKLLFDQYVRARHDEFESQVVGFRYFNVYGPREQHKGKMASVAYHHHTQISGGQDLKLFGAWDGYEAGMQSRDFIYVGDVVDVNLWFLDHPEASGIFNLGTGRAEPFKAIGEAVVDYYGKGKIEYIDFPDELKGRYQSYTRADIARLREAGYDREFHTVAEGVKAYLEWLNA</sequence>
<dbReference type="CDD" id="cd05248">
    <property type="entry name" value="ADP_GME_SDR_e"/>
    <property type="match status" value="1"/>
</dbReference>
<feature type="binding site" evidence="4">
    <location>
        <begin position="10"/>
        <end position="11"/>
    </location>
    <ligand>
        <name>NADP(+)</name>
        <dbReference type="ChEBI" id="CHEBI:58349"/>
    </ligand>
</feature>
<feature type="binding site" evidence="4">
    <location>
        <begin position="205"/>
        <end position="208"/>
    </location>
    <ligand>
        <name>substrate</name>
    </ligand>
</feature>
<comment type="catalytic activity">
    <reaction evidence="4">
        <text>ADP-D-glycero-beta-D-manno-heptose = ADP-L-glycero-beta-D-manno-heptose</text>
        <dbReference type="Rhea" id="RHEA:17577"/>
        <dbReference type="ChEBI" id="CHEBI:59967"/>
        <dbReference type="ChEBI" id="CHEBI:61506"/>
        <dbReference type="EC" id="5.1.3.20"/>
    </reaction>
</comment>
<dbReference type="EMBL" id="BJUS01000017">
    <property type="protein sequence ID" value="GEK73149.1"/>
    <property type="molecule type" value="Genomic_DNA"/>
</dbReference>
<dbReference type="InterPro" id="IPR011912">
    <property type="entry name" value="Heptose_epim"/>
</dbReference>
<feature type="binding site" evidence="4">
    <location>
        <position position="184"/>
    </location>
    <ligand>
        <name>substrate</name>
    </ligand>
</feature>
<dbReference type="InterPro" id="IPR036291">
    <property type="entry name" value="NAD(P)-bd_dom_sf"/>
</dbReference>
<keyword evidence="7" id="KW-1185">Reference proteome</keyword>
<gene>
    <name evidence="4 6" type="primary">hldD</name>
    <name evidence="6" type="ORF">HHA04nite_16930</name>
</gene>
<feature type="binding site" evidence="4">
    <location>
        <position position="182"/>
    </location>
    <ligand>
        <name>NADP(+)</name>
        <dbReference type="ChEBI" id="CHEBI:58349"/>
    </ligand>
</feature>
<feature type="binding site" evidence="4">
    <location>
        <position position="173"/>
    </location>
    <ligand>
        <name>substrate</name>
    </ligand>
</feature>
<dbReference type="HAMAP" id="MF_01601">
    <property type="entry name" value="Heptose_epimerase"/>
    <property type="match status" value="1"/>
</dbReference>
<evidence type="ECO:0000313" key="6">
    <source>
        <dbReference type="EMBL" id="GEK73149.1"/>
    </source>
</evidence>
<feature type="binding site" evidence="4">
    <location>
        <position position="218"/>
    </location>
    <ligand>
        <name>substrate</name>
    </ligand>
</feature>
<feature type="binding site" evidence="4">
    <location>
        <position position="97"/>
    </location>
    <ligand>
        <name>NADP(+)</name>
        <dbReference type="ChEBI" id="CHEBI:58349"/>
    </ligand>
</feature>
<feature type="binding site" evidence="4">
    <location>
        <position position="38"/>
    </location>
    <ligand>
        <name>NADP(+)</name>
        <dbReference type="ChEBI" id="CHEBI:58349"/>
    </ligand>
</feature>
<keyword evidence="1 4" id="KW-0521">NADP</keyword>
<dbReference type="Pfam" id="PF01370">
    <property type="entry name" value="Epimerase"/>
    <property type="match status" value="1"/>
</dbReference>
<dbReference type="PANTHER" id="PTHR43103:SF3">
    <property type="entry name" value="ADP-L-GLYCERO-D-MANNO-HEPTOSE-6-EPIMERASE"/>
    <property type="match status" value="1"/>
</dbReference>
<evidence type="ECO:0000313" key="7">
    <source>
        <dbReference type="Proteomes" id="UP000321121"/>
    </source>
</evidence>
<evidence type="ECO:0000256" key="2">
    <source>
        <dbReference type="ARBA" id="ARBA00023235"/>
    </source>
</evidence>
<comment type="similarity">
    <text evidence="4">Belongs to the NAD(P)-dependent epimerase/dehydratase family. HldD subfamily.</text>
</comment>
<comment type="caution">
    <text evidence="6">The sequence shown here is derived from an EMBL/GenBank/DDBJ whole genome shotgun (WGS) entry which is preliminary data.</text>
</comment>
<dbReference type="Gene3D" id="3.90.25.10">
    <property type="entry name" value="UDP-galactose 4-epimerase, domain 1"/>
    <property type="match status" value="1"/>
</dbReference>
<feature type="binding site" evidence="4">
    <location>
        <position position="148"/>
    </location>
    <ligand>
        <name>NADP(+)</name>
        <dbReference type="ChEBI" id="CHEBI:58349"/>
    </ligand>
</feature>
<evidence type="ECO:0000256" key="3">
    <source>
        <dbReference type="ARBA" id="ARBA00023277"/>
    </source>
</evidence>
<dbReference type="Proteomes" id="UP000321121">
    <property type="component" value="Unassembled WGS sequence"/>
</dbReference>
<dbReference type="Gene3D" id="3.40.50.720">
    <property type="entry name" value="NAD(P)-binding Rossmann-like Domain"/>
    <property type="match status" value="1"/>
</dbReference>
<feature type="binding site" evidence="4">
    <location>
        <begin position="31"/>
        <end position="32"/>
    </location>
    <ligand>
        <name>NADP(+)</name>
        <dbReference type="ChEBI" id="CHEBI:58349"/>
    </ligand>
</feature>
<feature type="binding site" evidence="4">
    <location>
        <position position="191"/>
    </location>
    <ligand>
        <name>substrate</name>
    </ligand>
</feature>
<comment type="subunit">
    <text evidence="4">Homopentamer.</text>
</comment>
<dbReference type="NCBIfam" id="NF008360">
    <property type="entry name" value="PRK11150.1"/>
    <property type="match status" value="1"/>
</dbReference>
<keyword evidence="2 4" id="KW-0413">Isomerase</keyword>
<feature type="binding site" evidence="4">
    <location>
        <begin position="80"/>
        <end position="84"/>
    </location>
    <ligand>
        <name>NADP(+)</name>
        <dbReference type="ChEBI" id="CHEBI:58349"/>
    </ligand>
</feature>
<dbReference type="SUPFAM" id="SSF51735">
    <property type="entry name" value="NAD(P)-binding Rossmann-fold domains"/>
    <property type="match status" value="1"/>
</dbReference>
<feature type="active site" description="Proton acceptor" evidence="4">
    <location>
        <position position="144"/>
    </location>
</feature>
<protein>
    <recommendedName>
        <fullName evidence="4">ADP-L-glycero-D-manno-heptose-6-epimerase</fullName>
        <ecNumber evidence="4">5.1.3.20</ecNumber>
    </recommendedName>
    <alternativeName>
        <fullName evidence="4">ADP-L-glycero-beta-D-manno-heptose-6-epimerase</fullName>
        <shortName evidence="4">ADP-glyceromanno-heptose 6-epimerase</shortName>
        <shortName evidence="4">ADP-hep 6-epimerase</shortName>
        <shortName evidence="4">AGME</shortName>
    </alternativeName>
</protein>
<feature type="domain" description="NAD-dependent epimerase/dehydratase" evidence="5">
    <location>
        <begin position="2"/>
        <end position="246"/>
    </location>
</feature>
<evidence type="ECO:0000256" key="1">
    <source>
        <dbReference type="ARBA" id="ARBA00022857"/>
    </source>
</evidence>
<comment type="cofactor">
    <cofactor evidence="4">
        <name>NADP(+)</name>
        <dbReference type="ChEBI" id="CHEBI:58349"/>
    </cofactor>
    <text evidence="4">Binds 1 NADP(+) per subunit.</text>
</comment>
<feature type="binding site" evidence="4">
    <location>
        <position position="174"/>
    </location>
    <ligand>
        <name>NADP(+)</name>
        <dbReference type="ChEBI" id="CHEBI:58349"/>
    </ligand>
</feature>
<feature type="binding site" evidence="4">
    <location>
        <position position="282"/>
    </location>
    <ligand>
        <name>substrate</name>
    </ligand>
</feature>
<comment type="domain">
    <text evidence="4">Contains a large N-terminal NADP-binding domain, and a smaller C-terminal substrate-binding domain.</text>
</comment>
<reference evidence="6 7" key="1">
    <citation type="submission" date="2019-07" db="EMBL/GenBank/DDBJ databases">
        <title>Whole genome shotgun sequence of Halomonas halophila NBRC 102604.</title>
        <authorList>
            <person name="Hosoyama A."/>
            <person name="Uohara A."/>
            <person name="Ohji S."/>
            <person name="Ichikawa N."/>
        </authorList>
    </citation>
    <scope>NUCLEOTIDE SEQUENCE [LARGE SCALE GENOMIC DNA]</scope>
    <source>
        <strain evidence="6 7">NBRC 102604</strain>
    </source>
</reference>